<proteinExistence type="predicted"/>
<dbReference type="AlphaFoldDB" id="A0A7S1BAP5"/>
<feature type="region of interest" description="Disordered" evidence="1">
    <location>
        <begin position="1"/>
        <end position="73"/>
    </location>
</feature>
<dbReference type="InterPro" id="IPR036770">
    <property type="entry name" value="Ankyrin_rpt-contain_sf"/>
</dbReference>
<gene>
    <name evidence="2" type="ORF">CHYS00102_LOCUS7677</name>
</gene>
<dbReference type="EMBL" id="HBFR01010587">
    <property type="protein sequence ID" value="CAD8880491.1"/>
    <property type="molecule type" value="Transcribed_RNA"/>
</dbReference>
<organism evidence="2">
    <name type="scientific">Corethron hystrix</name>
    <dbReference type="NCBI Taxonomy" id="216773"/>
    <lineage>
        <taxon>Eukaryota</taxon>
        <taxon>Sar</taxon>
        <taxon>Stramenopiles</taxon>
        <taxon>Ochrophyta</taxon>
        <taxon>Bacillariophyta</taxon>
        <taxon>Coscinodiscophyceae</taxon>
        <taxon>Corethrophycidae</taxon>
        <taxon>Corethrales</taxon>
        <taxon>Corethraceae</taxon>
        <taxon>Corethron</taxon>
    </lineage>
</organism>
<evidence type="ECO:0000256" key="1">
    <source>
        <dbReference type="SAM" id="MobiDB-lite"/>
    </source>
</evidence>
<dbReference type="SUPFAM" id="SSF48403">
    <property type="entry name" value="Ankyrin repeat"/>
    <property type="match status" value="1"/>
</dbReference>
<feature type="compositionally biased region" description="Polar residues" evidence="1">
    <location>
        <begin position="1"/>
        <end position="29"/>
    </location>
</feature>
<accession>A0A7S1BAP5</accession>
<protein>
    <submittedName>
        <fullName evidence="2">Uncharacterized protein</fullName>
    </submittedName>
</protein>
<sequence>MSEVATTSKRQMSSKTSSKYETATPSGGTISRLDAGVVSRSEKARAQKRAQSPFQTRVENRDSTPSQRTTEARDLRKVGFNQKTCHTQGLNEQIQVTNKVFGNLSTMSYSDSAIDDTDFETSQESYATGEIFFTGNKDHKSVSHVFSWAPGIFDDNANNDSFLVAGTKTFFSMISSDERCPANPMTHIGVLSETYLLEIDDTNTTLHCACILHYPAGEILKIMEDNPEMASIKNKSGEYPLHYACLDEKGVDHRVFNKLVELNPDAVKTGNCERSFPLHLQCMVGVPSAHVVKELLKVYPHACAIQSEFKTKYEGKEINKFKEETEEEDWFCNMWKEECWVPSIIMNNKPHRYKIQLQPHIEQGWCPLHLAIIGGAHGESIRSIYDTRPAGYKLKTSRGRTPYMCLDLATSVHPSTSVLLNKIEIMQEKKRKRKEKKELEVTNE</sequence>
<dbReference type="Gene3D" id="1.25.40.20">
    <property type="entry name" value="Ankyrin repeat-containing domain"/>
    <property type="match status" value="1"/>
</dbReference>
<name>A0A7S1BAP5_9STRA</name>
<feature type="compositionally biased region" description="Polar residues" evidence="1">
    <location>
        <begin position="49"/>
        <end position="69"/>
    </location>
</feature>
<evidence type="ECO:0000313" key="2">
    <source>
        <dbReference type="EMBL" id="CAD8880491.1"/>
    </source>
</evidence>
<reference evidence="2" key="1">
    <citation type="submission" date="2021-01" db="EMBL/GenBank/DDBJ databases">
        <authorList>
            <person name="Corre E."/>
            <person name="Pelletier E."/>
            <person name="Niang G."/>
            <person name="Scheremetjew M."/>
            <person name="Finn R."/>
            <person name="Kale V."/>
            <person name="Holt S."/>
            <person name="Cochrane G."/>
            <person name="Meng A."/>
            <person name="Brown T."/>
            <person name="Cohen L."/>
        </authorList>
    </citation>
    <scope>NUCLEOTIDE SEQUENCE</scope>
    <source>
        <strain evidence="2">308</strain>
    </source>
</reference>